<evidence type="ECO:0000313" key="2">
    <source>
        <dbReference type="Proteomes" id="UP000224854"/>
    </source>
</evidence>
<sequence length="168" mass="18044">MAVGASDSSCKQLFDMTTHNQQSIKFAATLSNAMDLGLCVSAMTWSHPPAQLLRACAALTAGQDSSCLITIHGFHSGTDRQSLECWALVRVSLGAAMGQRVRITYILDIKSCRGALISSFPDMYSVVLARHVGGLDIAKDCERLVCLLDSRWAGADMSSDTARILCSK</sequence>
<dbReference type="EMBL" id="NJEU01001653">
    <property type="protein sequence ID" value="PHH62640.1"/>
    <property type="molecule type" value="Genomic_DNA"/>
</dbReference>
<protein>
    <submittedName>
        <fullName evidence="1">Uncharacterized protein</fullName>
    </submittedName>
</protein>
<gene>
    <name evidence="1" type="ORF">CDD82_1986</name>
</gene>
<accession>A0A2C5Y5C9</accession>
<comment type="caution">
    <text evidence="1">The sequence shown here is derived from an EMBL/GenBank/DDBJ whole genome shotgun (WGS) entry which is preliminary data.</text>
</comment>
<proteinExistence type="predicted"/>
<name>A0A2C5Y5C9_9HYPO</name>
<organism evidence="1 2">
    <name type="scientific">Ophiocordyceps australis</name>
    <dbReference type="NCBI Taxonomy" id="1399860"/>
    <lineage>
        <taxon>Eukaryota</taxon>
        <taxon>Fungi</taxon>
        <taxon>Dikarya</taxon>
        <taxon>Ascomycota</taxon>
        <taxon>Pezizomycotina</taxon>
        <taxon>Sordariomycetes</taxon>
        <taxon>Hypocreomycetidae</taxon>
        <taxon>Hypocreales</taxon>
        <taxon>Ophiocordycipitaceae</taxon>
        <taxon>Ophiocordyceps</taxon>
    </lineage>
</organism>
<dbReference type="Proteomes" id="UP000224854">
    <property type="component" value="Unassembled WGS sequence"/>
</dbReference>
<keyword evidence="2" id="KW-1185">Reference proteome</keyword>
<evidence type="ECO:0000313" key="1">
    <source>
        <dbReference type="EMBL" id="PHH62640.1"/>
    </source>
</evidence>
<dbReference type="AlphaFoldDB" id="A0A2C5Y5C9"/>
<reference evidence="1 2" key="1">
    <citation type="submission" date="2017-06" db="EMBL/GenBank/DDBJ databases">
        <title>Ant-infecting Ophiocordyceps genomes reveal a high diversity of potential behavioral manipulation genes and a possible major role for enterotoxins.</title>
        <authorList>
            <person name="De Bekker C."/>
            <person name="Evans H.C."/>
            <person name="Brachmann A."/>
            <person name="Hughes D.P."/>
        </authorList>
    </citation>
    <scope>NUCLEOTIDE SEQUENCE [LARGE SCALE GENOMIC DNA]</scope>
    <source>
        <strain evidence="1 2">1348a</strain>
    </source>
</reference>